<dbReference type="SUPFAM" id="SSF46689">
    <property type="entry name" value="Homeodomain-like"/>
    <property type="match status" value="1"/>
</dbReference>
<name>A0A1M5VDB5_9FIRM</name>
<sequence length="201" mass="23441">MINKLSKVLKNKQKKEKSLYAAAYELFTTKGIHNTAISDIAKKAGVAKGTFYLYFKDKYDILDRIILRKSSSVLKEAIKATKEQEITDFVNQVIFFIDFIIEYLKDNKVLLKLIYKNLSWGLYRRALADTSGYNEMKEIFNSFMESMKDEKYDSENPEKTLFMIIELTGSVCYSSIILEEPTTIDEMKPILFKTIRKMIQK</sequence>
<keyword evidence="1 2" id="KW-0238">DNA-binding</keyword>
<reference evidence="5" key="1">
    <citation type="submission" date="2016-11" db="EMBL/GenBank/DDBJ databases">
        <authorList>
            <person name="Varghese N."/>
            <person name="Submissions S."/>
        </authorList>
    </citation>
    <scope>NUCLEOTIDE SEQUENCE [LARGE SCALE GENOMIC DNA]</scope>
    <source>
        <strain evidence="5">DSM 13643</strain>
    </source>
</reference>
<keyword evidence="5" id="KW-1185">Reference proteome</keyword>
<evidence type="ECO:0000256" key="2">
    <source>
        <dbReference type="PROSITE-ProRule" id="PRU00335"/>
    </source>
</evidence>
<dbReference type="InterPro" id="IPR001647">
    <property type="entry name" value="HTH_TetR"/>
</dbReference>
<dbReference type="PRINTS" id="PR00455">
    <property type="entry name" value="HTHTETR"/>
</dbReference>
<dbReference type="Gene3D" id="1.10.357.10">
    <property type="entry name" value="Tetracycline Repressor, domain 2"/>
    <property type="match status" value="1"/>
</dbReference>
<feature type="DNA-binding region" description="H-T-H motif" evidence="2">
    <location>
        <begin position="36"/>
        <end position="55"/>
    </location>
</feature>
<accession>A0A1M5VDB5</accession>
<dbReference type="PANTHER" id="PTHR43479:SF11">
    <property type="entry name" value="ACREF_ENVCD OPERON REPRESSOR-RELATED"/>
    <property type="match status" value="1"/>
</dbReference>
<organism evidence="4 5">
    <name type="scientific">Caloranaerobacter azorensis DSM 13643</name>
    <dbReference type="NCBI Taxonomy" id="1121264"/>
    <lineage>
        <taxon>Bacteria</taxon>
        <taxon>Bacillati</taxon>
        <taxon>Bacillota</taxon>
        <taxon>Tissierellia</taxon>
        <taxon>Tissierellales</taxon>
        <taxon>Thermohalobacteraceae</taxon>
        <taxon>Caloranaerobacter</taxon>
    </lineage>
</organism>
<evidence type="ECO:0000256" key="1">
    <source>
        <dbReference type="ARBA" id="ARBA00023125"/>
    </source>
</evidence>
<evidence type="ECO:0000259" key="3">
    <source>
        <dbReference type="PROSITE" id="PS50977"/>
    </source>
</evidence>
<proteinExistence type="predicted"/>
<dbReference type="InterPro" id="IPR009057">
    <property type="entry name" value="Homeodomain-like_sf"/>
</dbReference>
<dbReference type="RefSeq" id="WP_073197211.1">
    <property type="nucleotide sequence ID" value="NZ_FQXO01000056.1"/>
</dbReference>
<feature type="domain" description="HTH tetR-type" evidence="3">
    <location>
        <begin position="13"/>
        <end position="73"/>
    </location>
</feature>
<dbReference type="GO" id="GO:0003677">
    <property type="term" value="F:DNA binding"/>
    <property type="evidence" value="ECO:0007669"/>
    <property type="project" value="UniProtKB-UniRule"/>
</dbReference>
<dbReference type="EMBL" id="FQXO01000056">
    <property type="protein sequence ID" value="SHH73114.1"/>
    <property type="molecule type" value="Genomic_DNA"/>
</dbReference>
<gene>
    <name evidence="4" type="ORF">SAMN02745135_01872</name>
</gene>
<dbReference type="InterPro" id="IPR050624">
    <property type="entry name" value="HTH-type_Tx_Regulator"/>
</dbReference>
<dbReference type="AlphaFoldDB" id="A0A1M5VDB5"/>
<dbReference type="OrthoDB" id="9812484at2"/>
<protein>
    <submittedName>
        <fullName evidence="4">Transcriptional regulator, TetR family</fullName>
    </submittedName>
</protein>
<dbReference type="PROSITE" id="PS50977">
    <property type="entry name" value="HTH_TETR_2"/>
    <property type="match status" value="1"/>
</dbReference>
<evidence type="ECO:0000313" key="5">
    <source>
        <dbReference type="Proteomes" id="UP000183967"/>
    </source>
</evidence>
<dbReference type="Proteomes" id="UP000183967">
    <property type="component" value="Unassembled WGS sequence"/>
</dbReference>
<dbReference type="Pfam" id="PF00440">
    <property type="entry name" value="TetR_N"/>
    <property type="match status" value="1"/>
</dbReference>
<evidence type="ECO:0000313" key="4">
    <source>
        <dbReference type="EMBL" id="SHH73114.1"/>
    </source>
</evidence>
<dbReference type="PANTHER" id="PTHR43479">
    <property type="entry name" value="ACREF/ENVCD OPERON REPRESSOR-RELATED"/>
    <property type="match status" value="1"/>
</dbReference>